<name>H2IUY6_RAHAC</name>
<dbReference type="InterPro" id="IPR019638">
    <property type="entry name" value="DUF2502"/>
</dbReference>
<dbReference type="OrthoDB" id="9180720at2"/>
<evidence type="ECO:0000313" key="4">
    <source>
        <dbReference type="Proteomes" id="UP000009010"/>
    </source>
</evidence>
<evidence type="ECO:0000256" key="2">
    <source>
        <dbReference type="SAM" id="SignalP"/>
    </source>
</evidence>
<reference evidence="3 4" key="1">
    <citation type="journal article" date="2012" name="J. Bacteriol.">
        <title>Complete Genome Sequence of Rahnella aquatilis CIP 78.65.</title>
        <authorList>
            <person name="Martinez R.J."/>
            <person name="Bruce D."/>
            <person name="Detter C."/>
            <person name="Goodwin L.A."/>
            <person name="Han J."/>
            <person name="Han C.S."/>
            <person name="Held B."/>
            <person name="Land M.L."/>
            <person name="Mikhailova N."/>
            <person name="Nolan M."/>
            <person name="Pennacchio L."/>
            <person name="Pitluck S."/>
            <person name="Tapia R."/>
            <person name="Woyke T."/>
            <person name="Sobecky P.A."/>
        </authorList>
    </citation>
    <scope>NUCLEOTIDE SEQUENCE [LARGE SCALE GENOMIC DNA]</scope>
    <source>
        <strain evidence="4">ATCC 33071 / DSM 4594 / JCM 1683 / NBRC 105701 / NCIMB 13365 / CIP 78.65</strain>
    </source>
</reference>
<sequence length="121" mass="14232">MKKLILVLAVLLTLPAVAQANVELGVNMPGLSLHIGDRDDRGYYWDGGDWRPPGWWDQHYRDEGRGHWVYYEPAPPPPRYWHRERWHEGPPPGYYWREGPPGHWRDGPPGHWREGPPPGRW</sequence>
<organism evidence="3 4">
    <name type="scientific">Rahnella aquatilis (strain ATCC 33071 / DSM 4594 / JCM 1683 / NBRC 105701 / NCIMB 13365 / CIP 78.65)</name>
    <dbReference type="NCBI Taxonomy" id="745277"/>
    <lineage>
        <taxon>Bacteria</taxon>
        <taxon>Pseudomonadati</taxon>
        <taxon>Pseudomonadota</taxon>
        <taxon>Gammaproteobacteria</taxon>
        <taxon>Enterobacterales</taxon>
        <taxon>Yersiniaceae</taxon>
        <taxon>Rahnella</taxon>
    </lineage>
</organism>
<evidence type="ECO:0008006" key="5">
    <source>
        <dbReference type="Google" id="ProtNLM"/>
    </source>
</evidence>
<dbReference type="EMBL" id="CP003244">
    <property type="protein sequence ID" value="AEX52842.1"/>
    <property type="molecule type" value="Genomic_DNA"/>
</dbReference>
<evidence type="ECO:0000256" key="1">
    <source>
        <dbReference type="SAM" id="MobiDB-lite"/>
    </source>
</evidence>
<gene>
    <name evidence="3" type="ordered locus">Rahaq2_3018</name>
</gene>
<proteinExistence type="predicted"/>
<protein>
    <recommendedName>
        <fullName evidence="5">DUF2502 domain-containing protein</fullName>
    </recommendedName>
</protein>
<dbReference type="HOGENOM" id="CLU_135700_1_0_6"/>
<evidence type="ECO:0000313" key="3">
    <source>
        <dbReference type="EMBL" id="AEX52842.1"/>
    </source>
</evidence>
<feature type="chain" id="PRO_5003562763" description="DUF2502 domain-containing protein" evidence="2">
    <location>
        <begin position="21"/>
        <end position="121"/>
    </location>
</feature>
<dbReference type="Pfam" id="PF10697">
    <property type="entry name" value="DUF2502"/>
    <property type="match status" value="1"/>
</dbReference>
<feature type="compositionally biased region" description="Basic and acidic residues" evidence="1">
    <location>
        <begin position="103"/>
        <end position="114"/>
    </location>
</feature>
<dbReference type="AlphaFoldDB" id="H2IUY6"/>
<feature type="region of interest" description="Disordered" evidence="1">
    <location>
        <begin position="97"/>
        <end position="121"/>
    </location>
</feature>
<keyword evidence="2" id="KW-0732">Signal</keyword>
<dbReference type="eggNOG" id="ENOG5032XSP">
    <property type="taxonomic scope" value="Bacteria"/>
</dbReference>
<accession>H2IUY6</accession>
<dbReference type="STRING" id="745277.Rahaq2_3018"/>
<dbReference type="KEGG" id="raq:Rahaq2_3018"/>
<reference evidence="4" key="2">
    <citation type="submission" date="2012-01" db="EMBL/GenBank/DDBJ databases">
        <title>Complete sequence of chromosome of Rahnella aquatilis CIP 78.65.</title>
        <authorList>
            <person name="Lucas S."/>
            <person name="Han J."/>
            <person name="Lapidus A."/>
            <person name="Cheng J.-F."/>
            <person name="Goodwin L."/>
            <person name="Pitluck S."/>
            <person name="Peters L."/>
            <person name="Ovchinnikova G."/>
            <person name="Held B."/>
            <person name="Detter J.C."/>
            <person name="Han C."/>
            <person name="Tapia R."/>
            <person name="Land M."/>
            <person name="Hauser L."/>
            <person name="Kyrpides N."/>
            <person name="Ivanova N."/>
            <person name="Pagani I."/>
            <person name="Sobecky P."/>
            <person name="Martinez R."/>
            <person name="Woyke T."/>
        </authorList>
    </citation>
    <scope>NUCLEOTIDE SEQUENCE [LARGE SCALE GENOMIC DNA]</scope>
    <source>
        <strain evidence="4">ATCC 33071 / DSM 4594 / JCM 1683 / NBRC 105701 / NCIMB 13365 / CIP 78.65</strain>
    </source>
</reference>
<dbReference type="Proteomes" id="UP000009010">
    <property type="component" value="Chromosome"/>
</dbReference>
<keyword evidence="4" id="KW-1185">Reference proteome</keyword>
<feature type="signal peptide" evidence="2">
    <location>
        <begin position="1"/>
        <end position="20"/>
    </location>
</feature>